<evidence type="ECO:0000256" key="5">
    <source>
        <dbReference type="ARBA" id="ARBA00022824"/>
    </source>
</evidence>
<evidence type="ECO:0000256" key="1">
    <source>
        <dbReference type="ARBA" id="ARBA00004173"/>
    </source>
</evidence>
<dbReference type="InterPro" id="IPR029058">
    <property type="entry name" value="AB_hydrolase_fold"/>
</dbReference>
<evidence type="ECO:0000256" key="2">
    <source>
        <dbReference type="ARBA" id="ARBA00004240"/>
    </source>
</evidence>
<dbReference type="Gene3D" id="3.40.50.300">
    <property type="entry name" value="P-loop containing nucleotide triphosphate hydrolases"/>
    <property type="match status" value="1"/>
</dbReference>
<dbReference type="EMBL" id="MU863626">
    <property type="protein sequence ID" value="KAK4104683.1"/>
    <property type="molecule type" value="Genomic_DNA"/>
</dbReference>
<evidence type="ECO:0000256" key="7">
    <source>
        <dbReference type="ARBA" id="ARBA00023136"/>
    </source>
</evidence>
<keyword evidence="5" id="KW-0256">Endoplasmic reticulum</keyword>
<evidence type="ECO:0000259" key="8">
    <source>
        <dbReference type="Pfam" id="PF24883"/>
    </source>
</evidence>
<dbReference type="InterPro" id="IPR056884">
    <property type="entry name" value="NPHP3-like_N"/>
</dbReference>
<dbReference type="SMART" id="SM00248">
    <property type="entry name" value="ANK"/>
    <property type="match status" value="4"/>
</dbReference>
<dbReference type="GO" id="GO:0005739">
    <property type="term" value="C:mitochondrion"/>
    <property type="evidence" value="ECO:0007669"/>
    <property type="project" value="UniProtKB-SubCell"/>
</dbReference>
<evidence type="ECO:0000313" key="9">
    <source>
        <dbReference type="EMBL" id="KAK4104683.1"/>
    </source>
</evidence>
<name>A0AAN6T4P5_9PEZI</name>
<evidence type="ECO:0000313" key="10">
    <source>
        <dbReference type="Proteomes" id="UP001305647"/>
    </source>
</evidence>
<dbReference type="InterPro" id="IPR027417">
    <property type="entry name" value="P-loop_NTPase"/>
</dbReference>
<dbReference type="Gene3D" id="1.25.40.20">
    <property type="entry name" value="Ankyrin repeat-containing domain"/>
    <property type="match status" value="1"/>
</dbReference>
<dbReference type="SUPFAM" id="SSF48403">
    <property type="entry name" value="Ankyrin repeat"/>
    <property type="match status" value="1"/>
</dbReference>
<reference evidence="9" key="2">
    <citation type="submission" date="2023-05" db="EMBL/GenBank/DDBJ databases">
        <authorList>
            <consortium name="Lawrence Berkeley National Laboratory"/>
            <person name="Steindorff A."/>
            <person name="Hensen N."/>
            <person name="Bonometti L."/>
            <person name="Westerberg I."/>
            <person name="Brannstrom I.O."/>
            <person name="Guillou S."/>
            <person name="Cros-Aarteil S."/>
            <person name="Calhoun S."/>
            <person name="Haridas S."/>
            <person name="Kuo A."/>
            <person name="Mondo S."/>
            <person name="Pangilinan J."/>
            <person name="Riley R."/>
            <person name="Labutti K."/>
            <person name="Andreopoulos B."/>
            <person name="Lipzen A."/>
            <person name="Chen C."/>
            <person name="Yanf M."/>
            <person name="Daum C."/>
            <person name="Ng V."/>
            <person name="Clum A."/>
            <person name="Ohm R."/>
            <person name="Martin F."/>
            <person name="Silar P."/>
            <person name="Natvig D."/>
            <person name="Lalanne C."/>
            <person name="Gautier V."/>
            <person name="Ament-Velasquez S.L."/>
            <person name="Kruys A."/>
            <person name="Hutchinson M.I."/>
            <person name="Powell A.J."/>
            <person name="Barry K."/>
            <person name="Miller A.N."/>
            <person name="Grigoriev I.V."/>
            <person name="Debuchy R."/>
            <person name="Gladieux P."/>
            <person name="Thoren M.H."/>
            <person name="Johannesson H."/>
        </authorList>
    </citation>
    <scope>NUCLEOTIDE SEQUENCE</scope>
    <source>
        <strain evidence="9">CBS 757.83</strain>
    </source>
</reference>
<dbReference type="InterPro" id="IPR002110">
    <property type="entry name" value="Ankyrin_rpt"/>
</dbReference>
<dbReference type="AlphaFoldDB" id="A0AAN6T4P5"/>
<evidence type="ECO:0000256" key="6">
    <source>
        <dbReference type="ARBA" id="ARBA00023128"/>
    </source>
</evidence>
<keyword evidence="7" id="KW-0472">Membrane</keyword>
<protein>
    <recommendedName>
        <fullName evidence="8">Nephrocystin 3-like N-terminal domain-containing protein</fullName>
    </recommendedName>
</protein>
<dbReference type="InterPro" id="IPR052374">
    <property type="entry name" value="SERAC1"/>
</dbReference>
<comment type="subcellular location">
    <subcellularLocation>
        <location evidence="2">Endoplasmic reticulum</location>
    </subcellularLocation>
    <subcellularLocation>
        <location evidence="3">Membrane</location>
    </subcellularLocation>
    <subcellularLocation>
        <location evidence="1">Mitochondrion</location>
    </subcellularLocation>
</comment>
<dbReference type="Gene3D" id="3.40.50.1820">
    <property type="entry name" value="alpha/beta hydrolase"/>
    <property type="match status" value="1"/>
</dbReference>
<dbReference type="SUPFAM" id="SSF52540">
    <property type="entry name" value="P-loop containing nucleoside triphosphate hydrolases"/>
    <property type="match status" value="1"/>
</dbReference>
<accession>A0AAN6T4P5</accession>
<proteinExistence type="predicted"/>
<evidence type="ECO:0000256" key="4">
    <source>
        <dbReference type="ARBA" id="ARBA00022737"/>
    </source>
</evidence>
<gene>
    <name evidence="9" type="ORF">N658DRAFT_556519</name>
</gene>
<dbReference type="InterPro" id="IPR036770">
    <property type="entry name" value="Ankyrin_rpt-contain_sf"/>
</dbReference>
<organism evidence="9 10">
    <name type="scientific">Parathielavia hyrcaniae</name>
    <dbReference type="NCBI Taxonomy" id="113614"/>
    <lineage>
        <taxon>Eukaryota</taxon>
        <taxon>Fungi</taxon>
        <taxon>Dikarya</taxon>
        <taxon>Ascomycota</taxon>
        <taxon>Pezizomycotina</taxon>
        <taxon>Sordariomycetes</taxon>
        <taxon>Sordariomycetidae</taxon>
        <taxon>Sordariales</taxon>
        <taxon>Chaetomiaceae</taxon>
        <taxon>Parathielavia</taxon>
    </lineage>
</organism>
<feature type="domain" description="Nephrocystin 3-like N-terminal" evidence="8">
    <location>
        <begin position="334"/>
        <end position="494"/>
    </location>
</feature>
<dbReference type="GO" id="GO:0016020">
    <property type="term" value="C:membrane"/>
    <property type="evidence" value="ECO:0007669"/>
    <property type="project" value="UniProtKB-SubCell"/>
</dbReference>
<dbReference type="PANTHER" id="PTHR48182">
    <property type="entry name" value="PROTEIN SERAC1"/>
    <property type="match status" value="1"/>
</dbReference>
<dbReference type="Pfam" id="PF24883">
    <property type="entry name" value="NPHP3_N"/>
    <property type="match status" value="1"/>
</dbReference>
<dbReference type="Pfam" id="PF12796">
    <property type="entry name" value="Ank_2"/>
    <property type="match status" value="1"/>
</dbReference>
<dbReference type="GO" id="GO:0005783">
    <property type="term" value="C:endoplasmic reticulum"/>
    <property type="evidence" value="ECO:0007669"/>
    <property type="project" value="UniProtKB-SubCell"/>
</dbReference>
<reference evidence="9" key="1">
    <citation type="journal article" date="2023" name="Mol. Phylogenet. Evol.">
        <title>Genome-scale phylogeny and comparative genomics of the fungal order Sordariales.</title>
        <authorList>
            <person name="Hensen N."/>
            <person name="Bonometti L."/>
            <person name="Westerberg I."/>
            <person name="Brannstrom I.O."/>
            <person name="Guillou S."/>
            <person name="Cros-Aarteil S."/>
            <person name="Calhoun S."/>
            <person name="Haridas S."/>
            <person name="Kuo A."/>
            <person name="Mondo S."/>
            <person name="Pangilinan J."/>
            <person name="Riley R."/>
            <person name="LaButti K."/>
            <person name="Andreopoulos B."/>
            <person name="Lipzen A."/>
            <person name="Chen C."/>
            <person name="Yan M."/>
            <person name="Daum C."/>
            <person name="Ng V."/>
            <person name="Clum A."/>
            <person name="Steindorff A."/>
            <person name="Ohm R.A."/>
            <person name="Martin F."/>
            <person name="Silar P."/>
            <person name="Natvig D.O."/>
            <person name="Lalanne C."/>
            <person name="Gautier V."/>
            <person name="Ament-Velasquez S.L."/>
            <person name="Kruys A."/>
            <person name="Hutchinson M.I."/>
            <person name="Powell A.J."/>
            <person name="Barry K."/>
            <person name="Miller A.N."/>
            <person name="Grigoriev I.V."/>
            <person name="Debuchy R."/>
            <person name="Gladieux P."/>
            <person name="Hiltunen Thoren M."/>
            <person name="Johannesson H."/>
        </authorList>
    </citation>
    <scope>NUCLEOTIDE SEQUENCE</scope>
    <source>
        <strain evidence="9">CBS 757.83</strain>
    </source>
</reference>
<dbReference type="PANTHER" id="PTHR48182:SF2">
    <property type="entry name" value="PROTEIN SERAC1"/>
    <property type="match status" value="1"/>
</dbReference>
<evidence type="ECO:0000256" key="3">
    <source>
        <dbReference type="ARBA" id="ARBA00004370"/>
    </source>
</evidence>
<comment type="caution">
    <text evidence="9">The sequence shown here is derived from an EMBL/GenBank/DDBJ whole genome shotgun (WGS) entry which is preliminary data.</text>
</comment>
<dbReference type="Proteomes" id="UP001305647">
    <property type="component" value="Unassembled WGS sequence"/>
</dbReference>
<dbReference type="SUPFAM" id="SSF53474">
    <property type="entry name" value="alpha/beta-Hydrolases"/>
    <property type="match status" value="1"/>
</dbReference>
<keyword evidence="4" id="KW-0677">Repeat</keyword>
<sequence length="769" mass="85287">MSHSLDERLEQLVLKHIVSSEIKPYTPKSPPDPSFPDGVKGLHDCPDATVDVCFIHGLAGDRESTWTAEGQSAPWIKTLLPFKLDRARILTYGYNAKVVRRSVASSNRLIDYATDLLTDLTADSARCIAPTRPIIFVAHGLGGLVCKQAILLSRNNPDSHLQGIFHCTIAIAFMGTPRKGSWMADWARIPASALGFVESVNKSLLAVLQTNSEALELIQVSFWSMIRERQKANQPPEVACFFEQLLLPGFGTVVSKESATLEAYSAISIHANHREMVRFASAEDNGFRRLLEELVRWKSQVGQILSETAYDCLKLLAFPQMQDRSHDIGSALDGTCSWLLEHTEYKGWAASDRGLLGIKGKPGSGKSTLLKHAVDNHGARDGALVLSFFFHGRGDELQRTPLGLFRSILHQLLGQAPAALQNLVDSFGRKVKENGKPGQDWHWREGGLRAFLDSSLPKIANTRPVWLFVDALDECGKENAVGLVKLFKRLLKRVDSQDTKLCAGFPFLRYATTSWLEHVKHCDAGTSLMMSFWICLVDHLILSWKYGCGSTGPFTRMILRLFEELIWYTWWRIMVYWGYYGPYACGTPLLWAAAAGHEAIVKLLLSTGRVDVDSRGISDFTSLWWAAEIGHEGICKLLLRTGNVDVDSRNDNGMTALSRAALFKRTAVVQLLLDTGKADINPEDCNGDTTVVSRQTADVNTKDADGRTPLSLAAIQGHLPNAAARTLSNYCSILVKSTSIRRMPMAEHRCFGPLFTATRPLCGYLSRRK</sequence>
<keyword evidence="6" id="KW-0496">Mitochondrion</keyword>
<keyword evidence="10" id="KW-1185">Reference proteome</keyword>